<dbReference type="EMBL" id="AZCV01000019">
    <property type="protein sequence ID" value="KRK36287.1"/>
    <property type="molecule type" value="Genomic_DNA"/>
</dbReference>
<keyword evidence="4 6" id="KW-0238">DNA-binding</keyword>
<evidence type="ECO:0000313" key="8">
    <source>
        <dbReference type="Proteomes" id="UP000050909"/>
    </source>
</evidence>
<evidence type="ECO:0000313" key="7">
    <source>
        <dbReference type="EMBL" id="KRK36287.1"/>
    </source>
</evidence>
<keyword evidence="5 6" id="KW-0233">DNA recombination</keyword>
<comment type="function">
    <text evidence="1 6">Required for the transposition of the insertion element.</text>
</comment>
<proteinExistence type="inferred from homology"/>
<dbReference type="InterPro" id="IPR001207">
    <property type="entry name" value="Transposase_mutator"/>
</dbReference>
<sequence length="388" mass="45173">MTQVHFTLETEDIQSLIDQSVKDNAAKQILQTVFNQLMDEQRTDYIQATNYERSDDRRSQRNGYYERELTTRIGSLELKVPRTRDGEFAPTVFERYQRNEKALLASMLEMYISGVSTRKVSQIVEELCGKSVSKSFVSSLTAQLDPMVSEWQNRFLSDRSFPYVMTDVIYIKIRENHRVVSKSCHIAIGISEDGEREIIGFMIQDEESDETWSLFFDYLKTRGLSEVEMVISDAHKGLVKAIKKSFTNASWQRCQVHFMRNILNCIPKKDSKPFREEVKALFKFTDIETARKAKNTIVSAYSEQSKYHKACEKLDEGFEDAFQYAVVGKGQSRLKSTNLLERLNEEVRRREKVIRIFPNHASANRLIGAVLIDRHEDWLSSTRKYIQF</sequence>
<protein>
    <recommendedName>
        <fullName evidence="6">Mutator family transposase</fullName>
    </recommendedName>
</protein>
<dbReference type="PROSITE" id="PS01007">
    <property type="entry name" value="TRANSPOSASE_MUTATOR"/>
    <property type="match status" value="1"/>
</dbReference>
<keyword evidence="8" id="KW-1185">Reference proteome</keyword>
<organism evidence="7 8">
    <name type="scientific">Amylolactobacillus amylotrophicus DSM 20534</name>
    <dbReference type="NCBI Taxonomy" id="1423722"/>
    <lineage>
        <taxon>Bacteria</taxon>
        <taxon>Bacillati</taxon>
        <taxon>Bacillota</taxon>
        <taxon>Bacilli</taxon>
        <taxon>Lactobacillales</taxon>
        <taxon>Lactobacillaceae</taxon>
        <taxon>Amylolactobacillus</taxon>
    </lineage>
</organism>
<name>A0A0R1GQI1_9LACO</name>
<dbReference type="RefSeq" id="WP_000195404.1">
    <property type="nucleotide sequence ID" value="NZ_AZCV01000019.1"/>
</dbReference>
<comment type="similarity">
    <text evidence="2 6">Belongs to the transposase mutator family.</text>
</comment>
<evidence type="ECO:0000256" key="4">
    <source>
        <dbReference type="ARBA" id="ARBA00023125"/>
    </source>
</evidence>
<accession>A0A0R1GQI1</accession>
<dbReference type="Proteomes" id="UP000050909">
    <property type="component" value="Unassembled WGS sequence"/>
</dbReference>
<dbReference type="GO" id="GO:0006313">
    <property type="term" value="P:DNA transposition"/>
    <property type="evidence" value="ECO:0007669"/>
    <property type="project" value="UniProtKB-UniRule"/>
</dbReference>
<dbReference type="GO" id="GO:0004803">
    <property type="term" value="F:transposase activity"/>
    <property type="evidence" value="ECO:0007669"/>
    <property type="project" value="UniProtKB-UniRule"/>
</dbReference>
<reference evidence="7 8" key="1">
    <citation type="journal article" date="2015" name="Genome Announc.">
        <title>Expanding the biotechnology potential of lactobacilli through comparative genomics of 213 strains and associated genera.</title>
        <authorList>
            <person name="Sun Z."/>
            <person name="Harris H.M."/>
            <person name="McCann A."/>
            <person name="Guo C."/>
            <person name="Argimon S."/>
            <person name="Zhang W."/>
            <person name="Yang X."/>
            <person name="Jeffery I.B."/>
            <person name="Cooney J.C."/>
            <person name="Kagawa T.F."/>
            <person name="Liu W."/>
            <person name="Song Y."/>
            <person name="Salvetti E."/>
            <person name="Wrobel A."/>
            <person name="Rasinkangas P."/>
            <person name="Parkhill J."/>
            <person name="Rea M.C."/>
            <person name="O'Sullivan O."/>
            <person name="Ritari J."/>
            <person name="Douillard F.P."/>
            <person name="Paul Ross R."/>
            <person name="Yang R."/>
            <person name="Briner A.E."/>
            <person name="Felis G.E."/>
            <person name="de Vos W.M."/>
            <person name="Barrangou R."/>
            <person name="Klaenhammer T.R."/>
            <person name="Caufield P.W."/>
            <person name="Cui Y."/>
            <person name="Zhang H."/>
            <person name="O'Toole P.W."/>
        </authorList>
    </citation>
    <scope>NUCLEOTIDE SEQUENCE [LARGE SCALE GENOMIC DNA]</scope>
    <source>
        <strain evidence="7 8">DSM 20534</strain>
    </source>
</reference>
<dbReference type="NCBIfam" id="NF033543">
    <property type="entry name" value="transpos_IS256"/>
    <property type="match status" value="1"/>
</dbReference>
<evidence type="ECO:0000256" key="6">
    <source>
        <dbReference type="RuleBase" id="RU365089"/>
    </source>
</evidence>
<evidence type="ECO:0000256" key="1">
    <source>
        <dbReference type="ARBA" id="ARBA00002190"/>
    </source>
</evidence>
<evidence type="ECO:0000256" key="2">
    <source>
        <dbReference type="ARBA" id="ARBA00010961"/>
    </source>
</evidence>
<gene>
    <name evidence="7" type="ORF">FC62_GL000666</name>
</gene>
<dbReference type="AlphaFoldDB" id="A0A0R1GQI1"/>
<dbReference type="PATRIC" id="fig|1423722.3.peg.681"/>
<keyword evidence="6" id="KW-0814">Transposable element</keyword>
<evidence type="ECO:0000256" key="5">
    <source>
        <dbReference type="ARBA" id="ARBA00023172"/>
    </source>
</evidence>
<comment type="caution">
    <text evidence="7">The sequence shown here is derived from an EMBL/GenBank/DDBJ whole genome shotgun (WGS) entry which is preliminary data.</text>
</comment>
<keyword evidence="3 6" id="KW-0815">Transposition</keyword>
<dbReference type="Pfam" id="PF00872">
    <property type="entry name" value="Transposase_mut"/>
    <property type="match status" value="1"/>
</dbReference>
<dbReference type="GO" id="GO:0003677">
    <property type="term" value="F:DNA binding"/>
    <property type="evidence" value="ECO:0007669"/>
    <property type="project" value="UniProtKB-UniRule"/>
</dbReference>
<dbReference type="PANTHER" id="PTHR33217:SF7">
    <property type="entry name" value="TRANSPOSASE FOR INSERTION SEQUENCE ELEMENT IS1081"/>
    <property type="match status" value="1"/>
</dbReference>
<evidence type="ECO:0000256" key="3">
    <source>
        <dbReference type="ARBA" id="ARBA00022578"/>
    </source>
</evidence>
<dbReference type="PANTHER" id="PTHR33217">
    <property type="entry name" value="TRANSPOSASE FOR INSERTION SEQUENCE ELEMENT IS1081"/>
    <property type="match status" value="1"/>
</dbReference>